<sequence length="67" mass="6847">MTQLAPEGCCPQCTPRALSTAALARLQRSCANVPESSCPMPACRAPPGIPTAACAGGQCTVRFTPLD</sequence>
<accession>A0ABT4ADJ9</accession>
<protein>
    <submittedName>
        <fullName evidence="1">Uncharacterized protein</fullName>
    </submittedName>
</protein>
<dbReference type="Proteomes" id="UP001207654">
    <property type="component" value="Unassembled WGS sequence"/>
</dbReference>
<keyword evidence="2" id="KW-1185">Reference proteome</keyword>
<name>A0ABT4ADJ9_9BACT</name>
<evidence type="ECO:0000313" key="2">
    <source>
        <dbReference type="Proteomes" id="UP001207654"/>
    </source>
</evidence>
<reference evidence="1 2" key="1">
    <citation type="submission" date="2022-11" db="EMBL/GenBank/DDBJ databases">
        <title>Minimal conservation of predation-associated metabolite biosynthetic gene clusters underscores biosynthetic potential of Myxococcota including descriptions for ten novel species: Archangium lansinium sp. nov., Myxococcus landrumus sp. nov., Nannocystis bai.</title>
        <authorList>
            <person name="Ahearne A."/>
            <person name="Stevens C."/>
            <person name="Phillips K."/>
        </authorList>
    </citation>
    <scope>NUCLEOTIDE SEQUENCE [LARGE SCALE GENOMIC DNA]</scope>
    <source>
        <strain evidence="1 2">MIWBW</strain>
    </source>
</reference>
<gene>
    <name evidence="1" type="ORF">OV287_35390</name>
</gene>
<organism evidence="1 2">
    <name type="scientific">Archangium lansingense</name>
    <dbReference type="NCBI Taxonomy" id="2995310"/>
    <lineage>
        <taxon>Bacteria</taxon>
        <taxon>Pseudomonadati</taxon>
        <taxon>Myxococcota</taxon>
        <taxon>Myxococcia</taxon>
        <taxon>Myxococcales</taxon>
        <taxon>Cystobacterineae</taxon>
        <taxon>Archangiaceae</taxon>
        <taxon>Archangium</taxon>
    </lineage>
</organism>
<dbReference type="RefSeq" id="WP_267538449.1">
    <property type="nucleotide sequence ID" value="NZ_JAPNKA010000001.1"/>
</dbReference>
<dbReference type="EMBL" id="JAPNKA010000001">
    <property type="protein sequence ID" value="MCY1079752.1"/>
    <property type="molecule type" value="Genomic_DNA"/>
</dbReference>
<proteinExistence type="predicted"/>
<evidence type="ECO:0000313" key="1">
    <source>
        <dbReference type="EMBL" id="MCY1079752.1"/>
    </source>
</evidence>
<comment type="caution">
    <text evidence="1">The sequence shown here is derived from an EMBL/GenBank/DDBJ whole genome shotgun (WGS) entry which is preliminary data.</text>
</comment>